<organism evidence="2 3">
    <name type="scientific">Aspergillus coremiiformis</name>
    <dbReference type="NCBI Taxonomy" id="138285"/>
    <lineage>
        <taxon>Eukaryota</taxon>
        <taxon>Fungi</taxon>
        <taxon>Dikarya</taxon>
        <taxon>Ascomycota</taxon>
        <taxon>Pezizomycotina</taxon>
        <taxon>Eurotiomycetes</taxon>
        <taxon>Eurotiomycetidae</taxon>
        <taxon>Eurotiales</taxon>
        <taxon>Aspergillaceae</taxon>
        <taxon>Aspergillus</taxon>
        <taxon>Aspergillus subgen. Circumdati</taxon>
    </lineage>
</organism>
<gene>
    <name evidence="2" type="ORF">BDV28DRAFT_145411</name>
</gene>
<keyword evidence="1" id="KW-0732">Signal</keyword>
<name>A0A5N6ZFQ2_9EURO</name>
<sequence>MKFYILVLLFIGHIAASLTPDPNIQASGVSSMEEPCQGVNDQDGCEQVLRRSESECAIPGKEVEPNIDIRLADVQCRSKLDCAPDYYCRHGNCVRIPTYLQSREDDDLGSALAIITAIWDDVSNVMIRYLSWHTFLGPNSKMNPRLLRNATLISSVDPREPVSMAGANLRLRDNAETDELEASKPCGKSCDCYPEGFCADG</sequence>
<dbReference type="AlphaFoldDB" id="A0A5N6ZFQ2"/>
<feature type="chain" id="PRO_5024895059" evidence="1">
    <location>
        <begin position="17"/>
        <end position="201"/>
    </location>
</feature>
<evidence type="ECO:0000256" key="1">
    <source>
        <dbReference type="SAM" id="SignalP"/>
    </source>
</evidence>
<reference evidence="3" key="1">
    <citation type="submission" date="2019-04" db="EMBL/GenBank/DDBJ databases">
        <title>Friends and foes A comparative genomics studyof 23 Aspergillus species from section Flavi.</title>
        <authorList>
            <consortium name="DOE Joint Genome Institute"/>
            <person name="Kjaerbolling I."/>
            <person name="Vesth T."/>
            <person name="Frisvad J.C."/>
            <person name="Nybo J.L."/>
            <person name="Theobald S."/>
            <person name="Kildgaard S."/>
            <person name="Isbrandt T."/>
            <person name="Kuo A."/>
            <person name="Sato A."/>
            <person name="Lyhne E.K."/>
            <person name="Kogle M.E."/>
            <person name="Wiebenga A."/>
            <person name="Kun R.S."/>
            <person name="Lubbers R.J."/>
            <person name="Makela M.R."/>
            <person name="Barry K."/>
            <person name="Chovatia M."/>
            <person name="Clum A."/>
            <person name="Daum C."/>
            <person name="Haridas S."/>
            <person name="He G."/>
            <person name="LaButti K."/>
            <person name="Lipzen A."/>
            <person name="Mondo S."/>
            <person name="Riley R."/>
            <person name="Salamov A."/>
            <person name="Simmons B.A."/>
            <person name="Magnuson J.K."/>
            <person name="Henrissat B."/>
            <person name="Mortensen U.H."/>
            <person name="Larsen T.O."/>
            <person name="Devries R.P."/>
            <person name="Grigoriev I.V."/>
            <person name="Machida M."/>
            <person name="Baker S.E."/>
            <person name="Andersen M.R."/>
        </authorList>
    </citation>
    <scope>NUCLEOTIDE SEQUENCE [LARGE SCALE GENOMIC DNA]</scope>
    <source>
        <strain evidence="3">CBS 553.77</strain>
    </source>
</reference>
<keyword evidence="3" id="KW-1185">Reference proteome</keyword>
<dbReference type="Proteomes" id="UP000327118">
    <property type="component" value="Unassembled WGS sequence"/>
</dbReference>
<evidence type="ECO:0000313" key="2">
    <source>
        <dbReference type="EMBL" id="KAE8356228.1"/>
    </source>
</evidence>
<accession>A0A5N6ZFQ2</accession>
<dbReference type="EMBL" id="ML739041">
    <property type="protein sequence ID" value="KAE8356228.1"/>
    <property type="molecule type" value="Genomic_DNA"/>
</dbReference>
<evidence type="ECO:0000313" key="3">
    <source>
        <dbReference type="Proteomes" id="UP000327118"/>
    </source>
</evidence>
<protein>
    <submittedName>
        <fullName evidence="2">Uncharacterized protein</fullName>
    </submittedName>
</protein>
<proteinExistence type="predicted"/>
<feature type="signal peptide" evidence="1">
    <location>
        <begin position="1"/>
        <end position="16"/>
    </location>
</feature>